<feature type="transmembrane region" description="Helical" evidence="6">
    <location>
        <begin position="130"/>
        <end position="149"/>
    </location>
</feature>
<dbReference type="NCBIfam" id="TIGR00765">
    <property type="entry name" value="yihY_not_rbn"/>
    <property type="match status" value="1"/>
</dbReference>
<keyword evidence="4 6" id="KW-1133">Transmembrane helix</keyword>
<dbReference type="Pfam" id="PF03631">
    <property type="entry name" value="Virul_fac_BrkB"/>
    <property type="match status" value="1"/>
</dbReference>
<proteinExistence type="predicted"/>
<accession>A0A644UT10</accession>
<gene>
    <name evidence="7" type="ORF">SDC9_28155</name>
</gene>
<dbReference type="EMBL" id="VSSQ01000160">
    <property type="protein sequence ID" value="MPL82220.1"/>
    <property type="molecule type" value="Genomic_DNA"/>
</dbReference>
<evidence type="ECO:0000256" key="3">
    <source>
        <dbReference type="ARBA" id="ARBA00022692"/>
    </source>
</evidence>
<dbReference type="GO" id="GO:0005886">
    <property type="term" value="C:plasma membrane"/>
    <property type="evidence" value="ECO:0007669"/>
    <property type="project" value="UniProtKB-SubCell"/>
</dbReference>
<comment type="subcellular location">
    <subcellularLocation>
        <location evidence="1">Cell membrane</location>
        <topology evidence="1">Multi-pass membrane protein</topology>
    </subcellularLocation>
</comment>
<evidence type="ECO:0000256" key="1">
    <source>
        <dbReference type="ARBA" id="ARBA00004651"/>
    </source>
</evidence>
<feature type="transmembrane region" description="Helical" evidence="6">
    <location>
        <begin position="250"/>
        <end position="270"/>
    </location>
</feature>
<dbReference type="PANTHER" id="PTHR30213">
    <property type="entry name" value="INNER MEMBRANE PROTEIN YHJD"/>
    <property type="match status" value="1"/>
</dbReference>
<evidence type="ECO:0000256" key="5">
    <source>
        <dbReference type="ARBA" id="ARBA00023136"/>
    </source>
</evidence>
<feature type="transmembrane region" description="Helical" evidence="6">
    <location>
        <begin position="65"/>
        <end position="90"/>
    </location>
</feature>
<evidence type="ECO:0000313" key="7">
    <source>
        <dbReference type="EMBL" id="MPL82220.1"/>
    </source>
</evidence>
<keyword evidence="5 6" id="KW-0472">Membrane</keyword>
<keyword evidence="2" id="KW-1003">Cell membrane</keyword>
<evidence type="ECO:0000256" key="2">
    <source>
        <dbReference type="ARBA" id="ARBA00022475"/>
    </source>
</evidence>
<organism evidence="7">
    <name type="scientific">bioreactor metagenome</name>
    <dbReference type="NCBI Taxonomy" id="1076179"/>
    <lineage>
        <taxon>unclassified sequences</taxon>
        <taxon>metagenomes</taxon>
        <taxon>ecological metagenomes</taxon>
    </lineage>
</organism>
<feature type="transmembrane region" description="Helical" evidence="6">
    <location>
        <begin position="217"/>
        <end position="238"/>
    </location>
</feature>
<keyword evidence="3 6" id="KW-0812">Transmembrane</keyword>
<sequence>MKKPAERITGYFLLVYQGVLRSRLVRKSLVLSKRLVLPGFDGIPLYYVAEFFVKGIQKGAITNRAAALSFNFFLAIFPAILFFFSLIPYIPIADFQDSLLDLLEEFIPEQVWATVEDTIFDIVKRPQGGVLSIGFLMAMYFSTNSVTSLMEAFNQTYHSIETRSAMRQRLVAIGLVLLLSVLVVVAIALITVGPLVLNWLTSYNLLTDNLTLYMLSAGKWIVTLALLFFAFSILFYFAPSRKLRFRFISAGSTITTLLFIAASIGFNYYVNNFAKYNTLYGSIGTLIIFMLWIYFNAIIILLGFELNASISVAGKNKKPL</sequence>
<dbReference type="InterPro" id="IPR017039">
    <property type="entry name" value="Virul_fac_BrkB"/>
</dbReference>
<feature type="transmembrane region" description="Helical" evidence="6">
    <location>
        <begin position="282"/>
        <end position="304"/>
    </location>
</feature>
<dbReference type="PANTHER" id="PTHR30213:SF0">
    <property type="entry name" value="UPF0761 MEMBRANE PROTEIN YIHY"/>
    <property type="match status" value="1"/>
</dbReference>
<evidence type="ECO:0000256" key="4">
    <source>
        <dbReference type="ARBA" id="ARBA00022989"/>
    </source>
</evidence>
<protein>
    <submittedName>
        <fullName evidence="7">Uncharacterized protein</fullName>
    </submittedName>
</protein>
<reference evidence="7" key="1">
    <citation type="submission" date="2019-08" db="EMBL/GenBank/DDBJ databases">
        <authorList>
            <person name="Kucharzyk K."/>
            <person name="Murdoch R.W."/>
            <person name="Higgins S."/>
            <person name="Loffler F."/>
        </authorList>
    </citation>
    <scope>NUCLEOTIDE SEQUENCE</scope>
</reference>
<comment type="caution">
    <text evidence="7">The sequence shown here is derived from an EMBL/GenBank/DDBJ whole genome shotgun (WGS) entry which is preliminary data.</text>
</comment>
<feature type="transmembrane region" description="Helical" evidence="6">
    <location>
        <begin position="170"/>
        <end position="197"/>
    </location>
</feature>
<dbReference type="PIRSF" id="PIRSF035875">
    <property type="entry name" value="RNase_BN"/>
    <property type="match status" value="1"/>
</dbReference>
<name>A0A644UT10_9ZZZZ</name>
<evidence type="ECO:0000256" key="6">
    <source>
        <dbReference type="SAM" id="Phobius"/>
    </source>
</evidence>
<dbReference type="AlphaFoldDB" id="A0A644UT10"/>